<organism evidence="2 3">
    <name type="scientific">Durusdinium trenchii</name>
    <dbReference type="NCBI Taxonomy" id="1381693"/>
    <lineage>
        <taxon>Eukaryota</taxon>
        <taxon>Sar</taxon>
        <taxon>Alveolata</taxon>
        <taxon>Dinophyceae</taxon>
        <taxon>Suessiales</taxon>
        <taxon>Symbiodiniaceae</taxon>
        <taxon>Durusdinium</taxon>
    </lineage>
</organism>
<sequence length="242" mass="27811">MSRNSHCFRFWGTWHFLDYVYVIVLVVFSWLQGLIIMKQSTVLKLMVSETTLITVMCLLSLARYNFGVRMGPSLMLVMIVYMTFVLYRTAEVYEDERKFHYQAVGPKFEESDLETVEEEDYCHTPWLGCYDKKIKGAPILPAEEEEGGGSPMDMQMLVISLVLASVSTRQKWGLKDAFQLSRNQFDFPLVKAGLVLSQVYAATDTTRTLLNSYALSSALACIKYLFRGENAEFRHSLRLQTK</sequence>
<dbReference type="Proteomes" id="UP001642464">
    <property type="component" value="Unassembled WGS sequence"/>
</dbReference>
<evidence type="ECO:0000256" key="1">
    <source>
        <dbReference type="SAM" id="Phobius"/>
    </source>
</evidence>
<feature type="transmembrane region" description="Helical" evidence="1">
    <location>
        <begin position="12"/>
        <end position="31"/>
    </location>
</feature>
<comment type="caution">
    <text evidence="2">The sequence shown here is derived from an EMBL/GenBank/DDBJ whole genome shotgun (WGS) entry which is preliminary data.</text>
</comment>
<protein>
    <submittedName>
        <fullName evidence="2">Uncharacterized protein</fullName>
    </submittedName>
</protein>
<proteinExistence type="predicted"/>
<keyword evidence="1" id="KW-0812">Transmembrane</keyword>
<evidence type="ECO:0000313" key="2">
    <source>
        <dbReference type="EMBL" id="CAK9105690.1"/>
    </source>
</evidence>
<feature type="transmembrane region" description="Helical" evidence="1">
    <location>
        <begin position="70"/>
        <end position="90"/>
    </location>
</feature>
<gene>
    <name evidence="2" type="ORF">SCF082_LOCUS49255</name>
</gene>
<keyword evidence="1" id="KW-0472">Membrane</keyword>
<dbReference type="EMBL" id="CAXAMM010042596">
    <property type="protein sequence ID" value="CAK9105690.1"/>
    <property type="molecule type" value="Genomic_DNA"/>
</dbReference>
<evidence type="ECO:0000313" key="3">
    <source>
        <dbReference type="Proteomes" id="UP001642464"/>
    </source>
</evidence>
<keyword evidence="1" id="KW-1133">Transmembrane helix</keyword>
<keyword evidence="3" id="KW-1185">Reference proteome</keyword>
<accession>A0ABP0S026</accession>
<reference evidence="2 3" key="1">
    <citation type="submission" date="2024-02" db="EMBL/GenBank/DDBJ databases">
        <authorList>
            <person name="Chen Y."/>
            <person name="Shah S."/>
            <person name="Dougan E. K."/>
            <person name="Thang M."/>
            <person name="Chan C."/>
        </authorList>
    </citation>
    <scope>NUCLEOTIDE SEQUENCE [LARGE SCALE GENOMIC DNA]</scope>
</reference>
<name>A0ABP0S026_9DINO</name>